<dbReference type="PANTHER" id="PTHR47992">
    <property type="entry name" value="PROTEIN PHOSPHATASE"/>
    <property type="match status" value="1"/>
</dbReference>
<evidence type="ECO:0000256" key="1">
    <source>
        <dbReference type="SAM" id="Phobius"/>
    </source>
</evidence>
<accession>A0ABT9L6W9</accession>
<evidence type="ECO:0000313" key="3">
    <source>
        <dbReference type="EMBL" id="MDP9616458.1"/>
    </source>
</evidence>
<evidence type="ECO:0000259" key="2">
    <source>
        <dbReference type="PROSITE" id="PS51746"/>
    </source>
</evidence>
<keyword evidence="4" id="KW-1185">Reference proteome</keyword>
<dbReference type="Proteomes" id="UP001234880">
    <property type="component" value="Unassembled WGS sequence"/>
</dbReference>
<name>A0ABT9L6W9_9ACTN</name>
<dbReference type="SUPFAM" id="SSF81606">
    <property type="entry name" value="PP2C-like"/>
    <property type="match status" value="1"/>
</dbReference>
<dbReference type="SMART" id="SM00332">
    <property type="entry name" value="PP2Cc"/>
    <property type="match status" value="1"/>
</dbReference>
<sequence>MSMPPAVLRFAARSNVGAVRSHNEDSAYAGSRLLAVADGMGGHACGEVASVAVIDCVAELDHREPGPDPLAAVQSAVTRANARLRAMIEQDAGRQGMGTTLTAMLWDGVGSLALVHVGDSRAYVLRDDQLRQLTRDHTFVQSLIDAGRISQEEAAAHPHRSMVMRAVHGMSDVEPDLSLWEGRLRDRYLLCSDGLTAVVADDTLREVLASVSDPDEAARRLISLANQGGGPDNITCVVADILPADPARTAPSSPPQIVGAAHEVTVGGHAPAGTAPLGVFGPTLLPDDHGGAAVGTAGRGNLRLMLCFLALLVGSVGLLGWCWLRAE</sequence>
<keyword evidence="1" id="KW-0812">Transmembrane</keyword>
<dbReference type="Gene3D" id="3.60.40.10">
    <property type="entry name" value="PPM-type phosphatase domain"/>
    <property type="match status" value="1"/>
</dbReference>
<dbReference type="SMART" id="SM00331">
    <property type="entry name" value="PP2C_SIG"/>
    <property type="match status" value="1"/>
</dbReference>
<proteinExistence type="predicted"/>
<gene>
    <name evidence="3" type="ORF">JOF35_008816</name>
</gene>
<protein>
    <submittedName>
        <fullName evidence="3">Serine/threonine protein phosphatase PrpC</fullName>
    </submittedName>
</protein>
<feature type="domain" description="PPM-type phosphatase" evidence="2">
    <location>
        <begin position="9"/>
        <end position="241"/>
    </location>
</feature>
<dbReference type="Pfam" id="PF00481">
    <property type="entry name" value="PP2C"/>
    <property type="match status" value="1"/>
</dbReference>
<keyword evidence="1" id="KW-0472">Membrane</keyword>
<dbReference type="InterPro" id="IPR015655">
    <property type="entry name" value="PP2C"/>
</dbReference>
<dbReference type="InterPro" id="IPR001932">
    <property type="entry name" value="PPM-type_phosphatase-like_dom"/>
</dbReference>
<dbReference type="InterPro" id="IPR036457">
    <property type="entry name" value="PPM-type-like_dom_sf"/>
</dbReference>
<organism evidence="3 4">
    <name type="scientific">Streptomyces demainii</name>
    <dbReference type="NCBI Taxonomy" id="588122"/>
    <lineage>
        <taxon>Bacteria</taxon>
        <taxon>Bacillati</taxon>
        <taxon>Actinomycetota</taxon>
        <taxon>Actinomycetes</taxon>
        <taxon>Kitasatosporales</taxon>
        <taxon>Streptomycetaceae</taxon>
        <taxon>Streptomyces</taxon>
    </lineage>
</organism>
<dbReference type="PROSITE" id="PS51746">
    <property type="entry name" value="PPM_2"/>
    <property type="match status" value="1"/>
</dbReference>
<dbReference type="RefSeq" id="WP_307112423.1">
    <property type="nucleotide sequence ID" value="NZ_JAURUE010000005.1"/>
</dbReference>
<reference evidence="3 4" key="1">
    <citation type="submission" date="2023-07" db="EMBL/GenBank/DDBJ databases">
        <title>Sequencing the genomes of 1000 actinobacteria strains.</title>
        <authorList>
            <person name="Klenk H.-P."/>
        </authorList>
    </citation>
    <scope>NUCLEOTIDE SEQUENCE [LARGE SCALE GENOMIC DNA]</scope>
    <source>
        <strain evidence="3 4">DSM 41600</strain>
    </source>
</reference>
<evidence type="ECO:0000313" key="4">
    <source>
        <dbReference type="Proteomes" id="UP001234880"/>
    </source>
</evidence>
<comment type="caution">
    <text evidence="3">The sequence shown here is derived from an EMBL/GenBank/DDBJ whole genome shotgun (WGS) entry which is preliminary data.</text>
</comment>
<dbReference type="EMBL" id="JAURUE010000005">
    <property type="protein sequence ID" value="MDP9616458.1"/>
    <property type="molecule type" value="Genomic_DNA"/>
</dbReference>
<feature type="transmembrane region" description="Helical" evidence="1">
    <location>
        <begin position="302"/>
        <end position="324"/>
    </location>
</feature>
<keyword evidence="1" id="KW-1133">Transmembrane helix</keyword>
<dbReference type="CDD" id="cd00143">
    <property type="entry name" value="PP2Cc"/>
    <property type="match status" value="1"/>
</dbReference>